<organism evidence="2 3">
    <name type="scientific">Thiohalophilus thiocyanatoxydans</name>
    <dbReference type="NCBI Taxonomy" id="381308"/>
    <lineage>
        <taxon>Bacteria</taxon>
        <taxon>Pseudomonadati</taxon>
        <taxon>Pseudomonadota</taxon>
        <taxon>Gammaproteobacteria</taxon>
        <taxon>Thiohalomonadales</taxon>
        <taxon>Thiohalophilaceae</taxon>
        <taxon>Thiohalophilus</taxon>
    </lineage>
</organism>
<evidence type="ECO:0000256" key="1">
    <source>
        <dbReference type="SAM" id="SignalP"/>
    </source>
</evidence>
<keyword evidence="3" id="KW-1185">Reference proteome</keyword>
<feature type="chain" id="PRO_5021012604" evidence="1">
    <location>
        <begin position="21"/>
        <end position="273"/>
    </location>
</feature>
<accession>A0A4V3H4L4</accession>
<dbReference type="Proteomes" id="UP000294914">
    <property type="component" value="Unassembled WGS sequence"/>
</dbReference>
<keyword evidence="2" id="KW-0378">Hydrolase</keyword>
<dbReference type="GO" id="GO:0016788">
    <property type="term" value="F:hydrolase activity, acting on ester bonds"/>
    <property type="evidence" value="ECO:0007669"/>
    <property type="project" value="InterPro"/>
</dbReference>
<dbReference type="Pfam" id="PF01026">
    <property type="entry name" value="TatD_DNase"/>
    <property type="match status" value="1"/>
</dbReference>
<gene>
    <name evidence="2" type="ORF">EDC23_0024</name>
</gene>
<dbReference type="InterPro" id="IPR001130">
    <property type="entry name" value="TatD-like"/>
</dbReference>
<protein>
    <submittedName>
        <fullName evidence="2">Putative TIM-barrel fold metal-dependent hydrolase</fullName>
    </submittedName>
</protein>
<reference evidence="2 3" key="1">
    <citation type="submission" date="2019-03" db="EMBL/GenBank/DDBJ databases">
        <title>Genomic Encyclopedia of Type Strains, Phase IV (KMG-IV): sequencing the most valuable type-strain genomes for metagenomic binning, comparative biology and taxonomic classification.</title>
        <authorList>
            <person name="Goeker M."/>
        </authorList>
    </citation>
    <scope>NUCLEOTIDE SEQUENCE [LARGE SCALE GENOMIC DNA]</scope>
    <source>
        <strain evidence="2 3">DSM 16326</strain>
    </source>
</reference>
<dbReference type="Gene3D" id="3.20.20.140">
    <property type="entry name" value="Metal-dependent hydrolases"/>
    <property type="match status" value="1"/>
</dbReference>
<sequence length="273" mass="31658">MNKYLLLLPLFLVISSNLFSQPLVDAHVHYNDSNRDIYSPEQIISIFEKNNISQAFVTAMPAQNAATLYQTDADRIIPFLGVYKQPQDKQNWHQDTSLPDYIEKQLEDGPWRGIGELHIFAKDRHSPVLHRLIQLAAQHKLPLLMHSDPAVIDTIYETEPGVTVIWAHAGAYPYPDLLDDYLQRYPELYVDVSVRNDRIAPNGQLADKWYNLFIQHPERFLVGVDTYSTQRWGNYHAEAALLRQWLKQLPSDVADRLAYRNAERLLTHQDRSK</sequence>
<evidence type="ECO:0000313" key="3">
    <source>
        <dbReference type="Proteomes" id="UP000294914"/>
    </source>
</evidence>
<evidence type="ECO:0000313" key="2">
    <source>
        <dbReference type="EMBL" id="TDY03655.1"/>
    </source>
</evidence>
<dbReference type="OrthoDB" id="3982782at2"/>
<dbReference type="RefSeq" id="WP_134080247.1">
    <property type="nucleotide sequence ID" value="NZ_SOQX01000001.1"/>
</dbReference>
<comment type="caution">
    <text evidence="2">The sequence shown here is derived from an EMBL/GenBank/DDBJ whole genome shotgun (WGS) entry which is preliminary data.</text>
</comment>
<dbReference type="InterPro" id="IPR032466">
    <property type="entry name" value="Metal_Hydrolase"/>
</dbReference>
<dbReference type="EMBL" id="SOQX01000001">
    <property type="protein sequence ID" value="TDY03655.1"/>
    <property type="molecule type" value="Genomic_DNA"/>
</dbReference>
<feature type="signal peptide" evidence="1">
    <location>
        <begin position="1"/>
        <end position="20"/>
    </location>
</feature>
<proteinExistence type="predicted"/>
<dbReference type="SUPFAM" id="SSF51556">
    <property type="entry name" value="Metallo-dependent hydrolases"/>
    <property type="match status" value="1"/>
</dbReference>
<name>A0A4V3H4L4_9GAMM</name>
<keyword evidence="1" id="KW-0732">Signal</keyword>
<dbReference type="AlphaFoldDB" id="A0A4V3H4L4"/>